<dbReference type="AlphaFoldDB" id="A0A067PP79"/>
<sequence length="399" mass="45200">MAHRHYAGGSRVPPELYRNIFQHVSKDTLTSITRANTTFKQEAEHLLYNEVVIPLDERKGVKLLQTLEKDPRRAAQITNLTLPWCGWSEFHIDLYIGAIKNVTNIQKLIVALQGDAWESQAQFVYVAQSIRGGHNVRTLLTLGMCIHFVFDLLARTPNVESWTHTAGDPVFQLPSSDRLLLPKVKHLDLTPMALTMLNGPLPEVTRLRLIIDDWPAWVEDRALSTLRIFPNLEILTLFDLNTTATSLQVNQIVDLIAENSPRLRCLGLLHSRLQGNSPNDPYRADPDGMAPVMDNCPREVFMRALSRLQKLEVLLLLPSSSANPPMLWREIWGRGTTKDLAAELTKRLPRLVLAALPDQRTQWFDFVGGTNDRQLFTRVQARMGLLMADCCPDLSQVPR</sequence>
<keyword evidence="2" id="KW-1185">Reference proteome</keyword>
<protein>
    <recommendedName>
        <fullName evidence="3">F-box domain-containing protein</fullName>
    </recommendedName>
</protein>
<reference evidence="2" key="1">
    <citation type="journal article" date="2014" name="Proc. Natl. Acad. Sci. U.S.A.">
        <title>Extensive sampling of basidiomycete genomes demonstrates inadequacy of the white-rot/brown-rot paradigm for wood decay fungi.</title>
        <authorList>
            <person name="Riley R."/>
            <person name="Salamov A.A."/>
            <person name="Brown D.W."/>
            <person name="Nagy L.G."/>
            <person name="Floudas D."/>
            <person name="Held B.W."/>
            <person name="Levasseur A."/>
            <person name="Lombard V."/>
            <person name="Morin E."/>
            <person name="Otillar R."/>
            <person name="Lindquist E.A."/>
            <person name="Sun H."/>
            <person name="LaButti K.M."/>
            <person name="Schmutz J."/>
            <person name="Jabbour D."/>
            <person name="Luo H."/>
            <person name="Baker S.E."/>
            <person name="Pisabarro A.G."/>
            <person name="Walton J.D."/>
            <person name="Blanchette R.A."/>
            <person name="Henrissat B."/>
            <person name="Martin F."/>
            <person name="Cullen D."/>
            <person name="Hibbett D.S."/>
            <person name="Grigoriev I.V."/>
        </authorList>
    </citation>
    <scope>NUCLEOTIDE SEQUENCE [LARGE SCALE GENOMIC DNA]</scope>
    <source>
        <strain evidence="2">MUCL 33604</strain>
    </source>
</reference>
<proteinExistence type="predicted"/>
<dbReference type="InParanoid" id="A0A067PP79"/>
<dbReference type="OrthoDB" id="613763at2759"/>
<evidence type="ECO:0000313" key="2">
    <source>
        <dbReference type="Proteomes" id="UP000027265"/>
    </source>
</evidence>
<evidence type="ECO:0000313" key="1">
    <source>
        <dbReference type="EMBL" id="KDQ55620.1"/>
    </source>
</evidence>
<organism evidence="1 2">
    <name type="scientific">Jaapia argillacea MUCL 33604</name>
    <dbReference type="NCBI Taxonomy" id="933084"/>
    <lineage>
        <taxon>Eukaryota</taxon>
        <taxon>Fungi</taxon>
        <taxon>Dikarya</taxon>
        <taxon>Basidiomycota</taxon>
        <taxon>Agaricomycotina</taxon>
        <taxon>Agaricomycetes</taxon>
        <taxon>Agaricomycetidae</taxon>
        <taxon>Jaapiales</taxon>
        <taxon>Jaapiaceae</taxon>
        <taxon>Jaapia</taxon>
    </lineage>
</organism>
<evidence type="ECO:0008006" key="3">
    <source>
        <dbReference type="Google" id="ProtNLM"/>
    </source>
</evidence>
<dbReference type="EMBL" id="KL197724">
    <property type="protein sequence ID" value="KDQ55620.1"/>
    <property type="molecule type" value="Genomic_DNA"/>
</dbReference>
<accession>A0A067PP79</accession>
<dbReference type="HOGENOM" id="CLU_690909_0_0_1"/>
<gene>
    <name evidence="1" type="ORF">JAAARDRAFT_324186</name>
</gene>
<dbReference type="Proteomes" id="UP000027265">
    <property type="component" value="Unassembled WGS sequence"/>
</dbReference>
<name>A0A067PP79_9AGAM</name>